<keyword evidence="2" id="KW-1185">Reference proteome</keyword>
<reference evidence="1 2" key="1">
    <citation type="journal article" date="2020" name="Cell">
        <title>Large-Scale Comparative Analyses of Tick Genomes Elucidate Their Genetic Diversity and Vector Capacities.</title>
        <authorList>
            <consortium name="Tick Genome and Microbiome Consortium (TIGMIC)"/>
            <person name="Jia N."/>
            <person name="Wang J."/>
            <person name="Shi W."/>
            <person name="Du L."/>
            <person name="Sun Y."/>
            <person name="Zhan W."/>
            <person name="Jiang J.F."/>
            <person name="Wang Q."/>
            <person name="Zhang B."/>
            <person name="Ji P."/>
            <person name="Bell-Sakyi L."/>
            <person name="Cui X.M."/>
            <person name="Yuan T.T."/>
            <person name="Jiang B.G."/>
            <person name="Yang W.F."/>
            <person name="Lam T.T."/>
            <person name="Chang Q.C."/>
            <person name="Ding S.J."/>
            <person name="Wang X.J."/>
            <person name="Zhu J.G."/>
            <person name="Ruan X.D."/>
            <person name="Zhao L."/>
            <person name="Wei J.T."/>
            <person name="Ye R.Z."/>
            <person name="Que T.C."/>
            <person name="Du C.H."/>
            <person name="Zhou Y.H."/>
            <person name="Cheng J.X."/>
            <person name="Dai P.F."/>
            <person name="Guo W.B."/>
            <person name="Han X.H."/>
            <person name="Huang E.J."/>
            <person name="Li L.F."/>
            <person name="Wei W."/>
            <person name="Gao Y.C."/>
            <person name="Liu J.Z."/>
            <person name="Shao H.Z."/>
            <person name="Wang X."/>
            <person name="Wang C.C."/>
            <person name="Yang T.C."/>
            <person name="Huo Q.B."/>
            <person name="Li W."/>
            <person name="Chen H.Y."/>
            <person name="Chen S.E."/>
            <person name="Zhou L.G."/>
            <person name="Ni X.B."/>
            <person name="Tian J.H."/>
            <person name="Sheng Y."/>
            <person name="Liu T."/>
            <person name="Pan Y.S."/>
            <person name="Xia L.Y."/>
            <person name="Li J."/>
            <person name="Zhao F."/>
            <person name="Cao W.C."/>
        </authorList>
    </citation>
    <scope>NUCLEOTIDE SEQUENCE [LARGE SCALE GENOMIC DNA]</scope>
    <source>
        <strain evidence="1">Iper-2018</strain>
    </source>
</reference>
<evidence type="ECO:0000313" key="1">
    <source>
        <dbReference type="EMBL" id="KAG0444387.1"/>
    </source>
</evidence>
<sequence length="127" mass="14407">MQDGRPIASLELQRPSGDVRSRSTRTDFSPQLEKLDRKQFTLVAWDPPGYGFSRPPERTFPVDFYHRDARVVAQLMKADHSLPGDYETNVQVRQSLGLDTKHARLKSDARANAESVVQRAAQNTKKV</sequence>
<name>A0AC60R177_IXOPE</name>
<comment type="caution">
    <text evidence="1">The sequence shown here is derived from an EMBL/GenBank/DDBJ whole genome shotgun (WGS) entry which is preliminary data.</text>
</comment>
<evidence type="ECO:0000313" key="2">
    <source>
        <dbReference type="Proteomes" id="UP000805193"/>
    </source>
</evidence>
<proteinExistence type="predicted"/>
<protein>
    <submittedName>
        <fullName evidence="1">Uncharacterized protein</fullName>
    </submittedName>
</protein>
<organism evidence="1 2">
    <name type="scientific">Ixodes persulcatus</name>
    <name type="common">Taiga tick</name>
    <dbReference type="NCBI Taxonomy" id="34615"/>
    <lineage>
        <taxon>Eukaryota</taxon>
        <taxon>Metazoa</taxon>
        <taxon>Ecdysozoa</taxon>
        <taxon>Arthropoda</taxon>
        <taxon>Chelicerata</taxon>
        <taxon>Arachnida</taxon>
        <taxon>Acari</taxon>
        <taxon>Parasitiformes</taxon>
        <taxon>Ixodida</taxon>
        <taxon>Ixodoidea</taxon>
        <taxon>Ixodidae</taxon>
        <taxon>Ixodinae</taxon>
        <taxon>Ixodes</taxon>
    </lineage>
</organism>
<dbReference type="Proteomes" id="UP000805193">
    <property type="component" value="Unassembled WGS sequence"/>
</dbReference>
<gene>
    <name evidence="1" type="ORF">HPB47_013853</name>
</gene>
<dbReference type="EMBL" id="JABSTQ010002097">
    <property type="protein sequence ID" value="KAG0444387.1"/>
    <property type="molecule type" value="Genomic_DNA"/>
</dbReference>
<accession>A0AC60R177</accession>